<dbReference type="SUPFAM" id="SSF75217">
    <property type="entry name" value="alpha/beta knot"/>
    <property type="match status" value="1"/>
</dbReference>
<dbReference type="InterPro" id="IPR024915">
    <property type="entry name" value="23S_rRNA_MeTrfase_RlmB"/>
</dbReference>
<keyword evidence="2 6" id="KW-0698">rRNA processing</keyword>
<comment type="caution">
    <text evidence="8">The sequence shown here is derived from an EMBL/GenBank/DDBJ whole genome shotgun (WGS) entry which is preliminary data.</text>
</comment>
<dbReference type="InterPro" id="IPR029028">
    <property type="entry name" value="Alpha/beta_knot_MTases"/>
</dbReference>
<name>A0A918XNE2_9GAMM</name>
<evidence type="ECO:0000259" key="7">
    <source>
        <dbReference type="SMART" id="SM00967"/>
    </source>
</evidence>
<dbReference type="GO" id="GO:0003723">
    <property type="term" value="F:RNA binding"/>
    <property type="evidence" value="ECO:0007669"/>
    <property type="project" value="InterPro"/>
</dbReference>
<dbReference type="PANTHER" id="PTHR46429">
    <property type="entry name" value="23S RRNA (GUANOSINE-2'-O-)-METHYLTRANSFERASE RLMB"/>
    <property type="match status" value="1"/>
</dbReference>
<reference evidence="8" key="2">
    <citation type="submission" date="2020-09" db="EMBL/GenBank/DDBJ databases">
        <authorList>
            <person name="Sun Q."/>
            <person name="Kim S."/>
        </authorList>
    </citation>
    <scope>NUCLEOTIDE SEQUENCE</scope>
    <source>
        <strain evidence="8">KCTC 23430</strain>
    </source>
</reference>
<feature type="binding site" evidence="6">
    <location>
        <position position="237"/>
    </location>
    <ligand>
        <name>S-adenosyl-L-methionine</name>
        <dbReference type="ChEBI" id="CHEBI:59789"/>
    </ligand>
</feature>
<dbReference type="SMART" id="SM00967">
    <property type="entry name" value="SpoU_sub_bind"/>
    <property type="match status" value="1"/>
</dbReference>
<reference evidence="8" key="1">
    <citation type="journal article" date="2014" name="Int. J. Syst. Evol. Microbiol.">
        <title>Complete genome sequence of Corynebacterium casei LMG S-19264T (=DSM 44701T), isolated from a smear-ripened cheese.</title>
        <authorList>
            <consortium name="US DOE Joint Genome Institute (JGI-PGF)"/>
            <person name="Walter F."/>
            <person name="Albersmeier A."/>
            <person name="Kalinowski J."/>
            <person name="Ruckert C."/>
        </authorList>
    </citation>
    <scope>NUCLEOTIDE SEQUENCE</scope>
    <source>
        <strain evidence="8">KCTC 23430</strain>
    </source>
</reference>
<proteinExistence type="inferred from homology"/>
<dbReference type="InterPro" id="IPR029026">
    <property type="entry name" value="tRNA_m1G_MTases_N"/>
</dbReference>
<dbReference type="CDD" id="cd18103">
    <property type="entry name" value="SpoU-like_RlmB"/>
    <property type="match status" value="1"/>
</dbReference>
<dbReference type="InterPro" id="IPR004441">
    <property type="entry name" value="rRNA_MeTrfase_TrmH"/>
</dbReference>
<dbReference type="Gene3D" id="3.30.1330.30">
    <property type="match status" value="1"/>
</dbReference>
<keyword evidence="3 6" id="KW-0489">Methyltransferase</keyword>
<evidence type="ECO:0000256" key="6">
    <source>
        <dbReference type="HAMAP-Rule" id="MF_01887"/>
    </source>
</evidence>
<dbReference type="RefSeq" id="WP_189478752.1">
    <property type="nucleotide sequence ID" value="NZ_BMYM01000005.1"/>
</dbReference>
<comment type="catalytic activity">
    <reaction evidence="6">
        <text>guanosine(2251) in 23S rRNA + S-adenosyl-L-methionine = 2'-O-methylguanosine(2251) in 23S rRNA + S-adenosyl-L-homocysteine + H(+)</text>
        <dbReference type="Rhea" id="RHEA:24140"/>
        <dbReference type="Rhea" id="RHEA-COMP:10239"/>
        <dbReference type="Rhea" id="RHEA-COMP:10241"/>
        <dbReference type="ChEBI" id="CHEBI:15378"/>
        <dbReference type="ChEBI" id="CHEBI:57856"/>
        <dbReference type="ChEBI" id="CHEBI:59789"/>
        <dbReference type="ChEBI" id="CHEBI:74269"/>
        <dbReference type="ChEBI" id="CHEBI:74445"/>
        <dbReference type="EC" id="2.1.1.185"/>
    </reaction>
</comment>
<dbReference type="NCBIfam" id="TIGR00186">
    <property type="entry name" value="rRNA_methyl_3"/>
    <property type="match status" value="1"/>
</dbReference>
<feature type="binding site" evidence="6">
    <location>
        <position position="228"/>
    </location>
    <ligand>
        <name>S-adenosyl-L-methionine</name>
        <dbReference type="ChEBI" id="CHEBI:59789"/>
    </ligand>
</feature>
<evidence type="ECO:0000313" key="8">
    <source>
        <dbReference type="EMBL" id="GHD39484.1"/>
    </source>
</evidence>
<evidence type="ECO:0000313" key="9">
    <source>
        <dbReference type="Proteomes" id="UP000644693"/>
    </source>
</evidence>
<organism evidence="8 9">
    <name type="scientific">Parahalioglobus pacificus</name>
    <dbReference type="NCBI Taxonomy" id="930806"/>
    <lineage>
        <taxon>Bacteria</taxon>
        <taxon>Pseudomonadati</taxon>
        <taxon>Pseudomonadota</taxon>
        <taxon>Gammaproteobacteria</taxon>
        <taxon>Cellvibrionales</taxon>
        <taxon>Halieaceae</taxon>
        <taxon>Parahalioglobus</taxon>
    </lineage>
</organism>
<dbReference type="AlphaFoldDB" id="A0A918XNE2"/>
<dbReference type="EMBL" id="BMYM01000005">
    <property type="protein sequence ID" value="GHD39484.1"/>
    <property type="molecule type" value="Genomic_DNA"/>
</dbReference>
<protein>
    <recommendedName>
        <fullName evidence="6">23S rRNA (guanosine-2'-O-)-methyltransferase RlmB</fullName>
        <ecNumber evidence="6">2.1.1.185</ecNumber>
    </recommendedName>
    <alternativeName>
        <fullName evidence="6">23S rRNA (guanosine2251 2'-O)-methyltransferase</fullName>
    </alternativeName>
    <alternativeName>
        <fullName evidence="6">23S rRNA Gm2251 2'-O-methyltransferase</fullName>
    </alternativeName>
</protein>
<evidence type="ECO:0000256" key="4">
    <source>
        <dbReference type="ARBA" id="ARBA00022679"/>
    </source>
</evidence>
<evidence type="ECO:0000256" key="2">
    <source>
        <dbReference type="ARBA" id="ARBA00022552"/>
    </source>
</evidence>
<dbReference type="Gene3D" id="3.40.1280.10">
    <property type="match status" value="1"/>
</dbReference>
<dbReference type="HAMAP" id="MF_01887">
    <property type="entry name" value="23SrRNA_methyltr_B"/>
    <property type="match status" value="1"/>
</dbReference>
<dbReference type="Pfam" id="PF08032">
    <property type="entry name" value="SpoU_sub_bind"/>
    <property type="match status" value="1"/>
</dbReference>
<gene>
    <name evidence="6 8" type="primary">rlmB</name>
    <name evidence="8" type="ORF">GCM10007053_30980</name>
</gene>
<keyword evidence="1 6" id="KW-0963">Cytoplasm</keyword>
<evidence type="ECO:0000256" key="5">
    <source>
        <dbReference type="ARBA" id="ARBA00022691"/>
    </source>
</evidence>
<dbReference type="PANTHER" id="PTHR46429:SF1">
    <property type="entry name" value="23S RRNA (GUANOSINE-2'-O-)-METHYLTRANSFERASE RLMB"/>
    <property type="match status" value="1"/>
</dbReference>
<dbReference type="EC" id="2.1.1.185" evidence="6"/>
<dbReference type="GO" id="GO:0005829">
    <property type="term" value="C:cytosol"/>
    <property type="evidence" value="ECO:0007669"/>
    <property type="project" value="TreeGrafter"/>
</dbReference>
<dbReference type="InterPro" id="IPR029064">
    <property type="entry name" value="Ribosomal_eL30-like_sf"/>
</dbReference>
<evidence type="ECO:0000256" key="3">
    <source>
        <dbReference type="ARBA" id="ARBA00022603"/>
    </source>
</evidence>
<keyword evidence="9" id="KW-1185">Reference proteome</keyword>
<comment type="function">
    <text evidence="6">Specifically methylates the ribose of guanosine 2251 in 23S rRNA.</text>
</comment>
<dbReference type="Pfam" id="PF00588">
    <property type="entry name" value="SpoU_methylase"/>
    <property type="match status" value="1"/>
</dbReference>
<dbReference type="GO" id="GO:0070039">
    <property type="term" value="F:rRNA (guanosine-2'-O-)-methyltransferase activity"/>
    <property type="evidence" value="ECO:0007669"/>
    <property type="project" value="UniProtKB-UniRule"/>
</dbReference>
<dbReference type="InterPro" id="IPR013123">
    <property type="entry name" value="SpoU_subst-bd"/>
</dbReference>
<accession>A0A918XNE2</accession>
<dbReference type="FunFam" id="3.40.1280.10:FF:000008">
    <property type="entry name" value="Group 3 RNA methyltransferase TrmH"/>
    <property type="match status" value="1"/>
</dbReference>
<keyword evidence="5 6" id="KW-0949">S-adenosyl-L-methionine</keyword>
<comment type="similarity">
    <text evidence="6">Belongs to the class IV-like SAM-binding methyltransferase superfamily. RNA methyltransferase TrmH family. RlmB subfamily.</text>
</comment>
<feature type="binding site" evidence="6">
    <location>
        <position position="208"/>
    </location>
    <ligand>
        <name>S-adenosyl-L-methionine</name>
        <dbReference type="ChEBI" id="CHEBI:59789"/>
    </ligand>
</feature>
<evidence type="ECO:0000256" key="1">
    <source>
        <dbReference type="ARBA" id="ARBA00022490"/>
    </source>
</evidence>
<comment type="subcellular location">
    <subcellularLocation>
        <location evidence="6">Cytoplasm</location>
    </subcellularLocation>
</comment>
<dbReference type="Proteomes" id="UP000644693">
    <property type="component" value="Unassembled WGS sequence"/>
</dbReference>
<dbReference type="SUPFAM" id="SSF55315">
    <property type="entry name" value="L30e-like"/>
    <property type="match status" value="1"/>
</dbReference>
<sequence length="259" mass="27575">MSKTLETVFGIHAVDALVRTHPKSVQRLWVQEGREDKRIAALVALAHNQGVPTARQPRKSLDLMVEGRHQGVVAEVLPRLTGHDDNASNEWSEKQLLAHLEGLSRAALLLILDGVTDPHNLGACLRSADAAGVDAVIVPKDKSADLSPTARKVACGAAEVVPFVRVTNLARTLAALKDAGVWIYGAAGEAEQSLYDTDATGSMALVMGAEGQGLRRLTREACDYLIKLPMAGSVSSLNVSVATGVCLFEVVRQRSGLTE</sequence>
<keyword evidence="4 6" id="KW-0808">Transferase</keyword>
<dbReference type="InterPro" id="IPR001537">
    <property type="entry name" value="SpoU_MeTrfase"/>
</dbReference>
<feature type="domain" description="RNA 2-O ribose methyltransferase substrate binding" evidence="7">
    <location>
        <begin position="7"/>
        <end position="82"/>
    </location>
</feature>